<reference evidence="3" key="1">
    <citation type="submission" date="2018-01" db="EMBL/GenBank/DDBJ databases">
        <title>An insight into the sialome of Amazonian anophelines.</title>
        <authorList>
            <person name="Ribeiro J.M."/>
            <person name="Scarpassa V."/>
            <person name="Calvo E."/>
        </authorList>
    </citation>
    <scope>NUCLEOTIDE SEQUENCE</scope>
    <source>
        <tissue evidence="3">Salivary glands</tissue>
    </source>
</reference>
<name>A0A2M4B4M1_9DIPT</name>
<feature type="chain" id="PRO_5014908471" evidence="2">
    <location>
        <begin position="21"/>
        <end position="180"/>
    </location>
</feature>
<feature type="signal peptide" evidence="2">
    <location>
        <begin position="1"/>
        <end position="20"/>
    </location>
</feature>
<keyword evidence="2" id="KW-0732">Signal</keyword>
<protein>
    <submittedName>
        <fullName evidence="3">Putative secreted protein</fullName>
    </submittedName>
</protein>
<evidence type="ECO:0000256" key="1">
    <source>
        <dbReference type="SAM" id="MobiDB-lite"/>
    </source>
</evidence>
<dbReference type="EMBL" id="GGFK01014676">
    <property type="protein sequence ID" value="MBW47997.1"/>
    <property type="molecule type" value="Transcribed_RNA"/>
</dbReference>
<accession>A0A2M4B4M1</accession>
<dbReference type="AlphaFoldDB" id="A0A2M4B4M1"/>
<feature type="region of interest" description="Disordered" evidence="1">
    <location>
        <begin position="150"/>
        <end position="180"/>
    </location>
</feature>
<organism evidence="3">
    <name type="scientific">Anopheles triannulatus</name>
    <dbReference type="NCBI Taxonomy" id="58253"/>
    <lineage>
        <taxon>Eukaryota</taxon>
        <taxon>Metazoa</taxon>
        <taxon>Ecdysozoa</taxon>
        <taxon>Arthropoda</taxon>
        <taxon>Hexapoda</taxon>
        <taxon>Insecta</taxon>
        <taxon>Pterygota</taxon>
        <taxon>Neoptera</taxon>
        <taxon>Endopterygota</taxon>
        <taxon>Diptera</taxon>
        <taxon>Nematocera</taxon>
        <taxon>Culicoidea</taxon>
        <taxon>Culicidae</taxon>
        <taxon>Anophelinae</taxon>
        <taxon>Anopheles</taxon>
    </lineage>
</organism>
<proteinExistence type="predicted"/>
<evidence type="ECO:0000256" key="2">
    <source>
        <dbReference type="SAM" id="SignalP"/>
    </source>
</evidence>
<evidence type="ECO:0000313" key="3">
    <source>
        <dbReference type="EMBL" id="MBW47997.1"/>
    </source>
</evidence>
<feature type="compositionally biased region" description="Polar residues" evidence="1">
    <location>
        <begin position="156"/>
        <end position="180"/>
    </location>
</feature>
<sequence>MYLLPVRCWLICIICKQAYSTNENNNYIYMTMASLSACARACVFVNAACELLTMAPPAVAEEKGETRRLRSRKPLQHTVPSYHHLIHFGTRFSRGFQSLPTHALSTVEHACVEHSIRICQGSVRLHTLLSLSHTQPQPLVYLVEIQLSRRRRSGRGTKQQQSTPGGNTSQRRYSSISASR</sequence>